<sequence length="147" mass="16167">MISFLRPSPRAGGFSLLELLIVLTLVALLLGFAIPGYQHYMQRSRRSDALDALYRLQQAQVRYRGFHTGYAGALADLKTPFASGNSTQGYYRLETGTPKGEEAYSFFVRAQAVANGAQSGDADCQTLTLNQRQQTVTLEPPACWSGR</sequence>
<dbReference type="Pfam" id="PF07963">
    <property type="entry name" value="N_methyl"/>
    <property type="match status" value="1"/>
</dbReference>
<dbReference type="AlphaFoldDB" id="A0A5C1DNR6"/>
<gene>
    <name evidence="2" type="ORF">FYK34_19855</name>
</gene>
<proteinExistence type="predicted"/>
<evidence type="ECO:0000313" key="2">
    <source>
        <dbReference type="EMBL" id="QEL57659.1"/>
    </source>
</evidence>
<protein>
    <submittedName>
        <fullName evidence="2">Prepilin-type N-terminal cleavage/methylation domain-containing protein</fullName>
    </submittedName>
</protein>
<evidence type="ECO:0000313" key="3">
    <source>
        <dbReference type="Proteomes" id="UP000322079"/>
    </source>
</evidence>
<dbReference type="RefSeq" id="WP_149299511.1">
    <property type="nucleotide sequence ID" value="NZ_CP043473.1"/>
</dbReference>
<reference evidence="2 3" key="1">
    <citation type="submission" date="2019-08" db="EMBL/GenBank/DDBJ databases">
        <title>Chromobacterium paludis, a novel bacterium isolated from a Maryland marsh pond.</title>
        <authorList>
            <person name="Blackburn M.B."/>
            <person name="Gundersen-Rindal D.E."/>
        </authorList>
    </citation>
    <scope>NUCLEOTIDE SEQUENCE [LARGE SCALE GENOMIC DNA]</scope>
    <source>
        <strain evidence="3">IIBBL 257-1</strain>
    </source>
</reference>
<organism evidence="2 3">
    <name type="scientific">Chromobacterium paludis</name>
    <dbReference type="NCBI Taxonomy" id="2605945"/>
    <lineage>
        <taxon>Bacteria</taxon>
        <taxon>Pseudomonadati</taxon>
        <taxon>Pseudomonadota</taxon>
        <taxon>Betaproteobacteria</taxon>
        <taxon>Neisseriales</taxon>
        <taxon>Chromobacteriaceae</taxon>
        <taxon>Chromobacterium</taxon>
    </lineage>
</organism>
<dbReference type="PROSITE" id="PS00409">
    <property type="entry name" value="PROKAR_NTER_METHYL"/>
    <property type="match status" value="1"/>
</dbReference>
<accession>A0A5C1DNR6</accession>
<dbReference type="Gene3D" id="3.30.700.10">
    <property type="entry name" value="Glycoprotein, Type 4 Pilin"/>
    <property type="match status" value="1"/>
</dbReference>
<dbReference type="NCBIfam" id="TIGR02532">
    <property type="entry name" value="IV_pilin_GFxxxE"/>
    <property type="match status" value="1"/>
</dbReference>
<dbReference type="Proteomes" id="UP000322079">
    <property type="component" value="Chromosome"/>
</dbReference>
<keyword evidence="3" id="KW-1185">Reference proteome</keyword>
<dbReference type="Pfam" id="PF16732">
    <property type="entry name" value="ComP_DUS"/>
    <property type="match status" value="1"/>
</dbReference>
<name>A0A5C1DNR6_9NEIS</name>
<dbReference type="SUPFAM" id="SSF54523">
    <property type="entry name" value="Pili subunits"/>
    <property type="match status" value="1"/>
</dbReference>
<dbReference type="InterPro" id="IPR031982">
    <property type="entry name" value="PilE-like"/>
</dbReference>
<dbReference type="InterPro" id="IPR045584">
    <property type="entry name" value="Pilin-like"/>
</dbReference>
<feature type="transmembrane region" description="Helical" evidence="1">
    <location>
        <begin position="12"/>
        <end position="37"/>
    </location>
</feature>
<dbReference type="InterPro" id="IPR012902">
    <property type="entry name" value="N_methyl_site"/>
</dbReference>
<dbReference type="EMBL" id="CP043473">
    <property type="protein sequence ID" value="QEL57659.1"/>
    <property type="molecule type" value="Genomic_DNA"/>
</dbReference>
<keyword evidence="1" id="KW-1133">Transmembrane helix</keyword>
<dbReference type="GO" id="GO:0043683">
    <property type="term" value="P:type IV pilus assembly"/>
    <property type="evidence" value="ECO:0007669"/>
    <property type="project" value="InterPro"/>
</dbReference>
<keyword evidence="1" id="KW-0812">Transmembrane</keyword>
<dbReference type="KEGG" id="chrm:FYK34_19855"/>
<keyword evidence="1" id="KW-0472">Membrane</keyword>
<evidence type="ECO:0000256" key="1">
    <source>
        <dbReference type="SAM" id="Phobius"/>
    </source>
</evidence>